<dbReference type="Proteomes" id="UP000070377">
    <property type="component" value="Unassembled WGS sequence"/>
</dbReference>
<proteinExistence type="predicted"/>
<dbReference type="AlphaFoldDB" id="A0A139N6R7"/>
<organism evidence="1 2">
    <name type="scientific">Streptococcus cristatus</name>
    <dbReference type="NCBI Taxonomy" id="45634"/>
    <lineage>
        <taxon>Bacteria</taxon>
        <taxon>Bacillati</taxon>
        <taxon>Bacillota</taxon>
        <taxon>Bacilli</taxon>
        <taxon>Lactobacillales</taxon>
        <taxon>Streptococcaceae</taxon>
        <taxon>Streptococcus</taxon>
    </lineage>
</organism>
<comment type="caution">
    <text evidence="1">The sequence shown here is derived from an EMBL/GenBank/DDBJ whole genome shotgun (WGS) entry which is preliminary data.</text>
</comment>
<dbReference type="EMBL" id="LQRD01000001">
    <property type="protein sequence ID" value="KXT71431.1"/>
    <property type="molecule type" value="Genomic_DNA"/>
</dbReference>
<reference evidence="1 2" key="1">
    <citation type="submission" date="2016-01" db="EMBL/GenBank/DDBJ databases">
        <title>Highly variable Streptococcus oralis are common among viridans streptococci isolated from primates.</title>
        <authorList>
            <person name="Denapaite D."/>
            <person name="Rieger M."/>
            <person name="Koendgen S."/>
            <person name="Brueckner R."/>
            <person name="Ochigava I."/>
            <person name="Kappeler P."/>
            <person name="Maetz-Rensing K."/>
            <person name="Leendertz F."/>
            <person name="Hakenbeck R."/>
        </authorList>
    </citation>
    <scope>NUCLEOTIDE SEQUENCE [LARGE SCALE GENOMIC DNA]</scope>
    <source>
        <strain evidence="1 2">DD08</strain>
    </source>
</reference>
<sequence>MKFKRKELSLQNLIGFGLELEPRATFFERLISDSKEFKIQMIQNGFYTDGPMFYAYNPMKASQDVLVFTTVGNKLEIKGENTSGIFFQESLNFTTDFYYRHYNQEDPIPYEEIEKEISVSGFKLVNIFHAVLDLYGDYVVDLYCEVEKDEVT</sequence>
<dbReference type="PATRIC" id="fig|45634.12.peg.77"/>
<dbReference type="RefSeq" id="WP_061421950.1">
    <property type="nucleotide sequence ID" value="NZ_KQ969062.1"/>
</dbReference>
<evidence type="ECO:0000313" key="2">
    <source>
        <dbReference type="Proteomes" id="UP000070377"/>
    </source>
</evidence>
<gene>
    <name evidence="1" type="ORF">SCRDD08_00078</name>
</gene>
<evidence type="ECO:0000313" key="1">
    <source>
        <dbReference type="EMBL" id="KXT71431.1"/>
    </source>
</evidence>
<accession>A0A139N6R7</accession>
<dbReference type="STRING" id="45634.SCRDD08_00078"/>
<name>A0A139N6R7_STRCR</name>
<protein>
    <submittedName>
        <fullName evidence="1">Uncharacterized protein</fullName>
    </submittedName>
</protein>